<dbReference type="EMBL" id="WEID01000079">
    <property type="protein sequence ID" value="KAB8128855.1"/>
    <property type="molecule type" value="Genomic_DNA"/>
</dbReference>
<dbReference type="Proteomes" id="UP000480246">
    <property type="component" value="Unassembled WGS sequence"/>
</dbReference>
<sequence length="339" mass="37574">MTLHKIVVAGCGSMSNTWLDYAEQRDNAEIAGLVDVSIDAAKAMSERRNLQVPLFTDLSQALSETNANLVFDVTIPAVHKQIVTTALKAGCNVFGEKPMAESLEDAREVLKVAQETGKKYSVMQNRRYNKQIRAFRDLLASEAIGTIGSIHADFFLGPHFGGFREEMDSPLIVDMAIHTFDQARFISGADAVSVYCHEFNPSGSWYKGNASAIIIYEMNDGSVFSYRGSWSAEGLNTSWESDWRVTGSKGTARWDGSNIPVYEFVDNKQPIQFVSKTKSETASIIWEGREGHWGCLDEMFASIEETRLAETDCTDNIKSMEMVFGALESAKTGKKIKIL</sequence>
<proteinExistence type="predicted"/>
<feature type="domain" description="GFO/IDH/MocA-like oxidoreductase" evidence="2">
    <location>
        <begin position="133"/>
        <end position="252"/>
    </location>
</feature>
<dbReference type="PANTHER" id="PTHR43377">
    <property type="entry name" value="BILIVERDIN REDUCTASE A"/>
    <property type="match status" value="1"/>
</dbReference>
<dbReference type="Pfam" id="PF01408">
    <property type="entry name" value="GFO_IDH_MocA"/>
    <property type="match status" value="1"/>
</dbReference>
<organism evidence="3 4">
    <name type="scientific">Gracilibacillus oryzae</name>
    <dbReference type="NCBI Taxonomy" id="1672701"/>
    <lineage>
        <taxon>Bacteria</taxon>
        <taxon>Bacillati</taxon>
        <taxon>Bacillota</taxon>
        <taxon>Bacilli</taxon>
        <taxon>Bacillales</taxon>
        <taxon>Bacillaceae</taxon>
        <taxon>Gracilibacillus</taxon>
    </lineage>
</organism>
<accession>A0A7C8GRR4</accession>
<comment type="caution">
    <text evidence="3">The sequence shown here is derived from an EMBL/GenBank/DDBJ whole genome shotgun (WGS) entry which is preliminary data.</text>
</comment>
<dbReference type="Gene3D" id="3.40.50.720">
    <property type="entry name" value="NAD(P)-binding Rossmann-like Domain"/>
    <property type="match status" value="1"/>
</dbReference>
<dbReference type="InterPro" id="IPR036291">
    <property type="entry name" value="NAD(P)-bd_dom_sf"/>
</dbReference>
<dbReference type="Gene3D" id="3.30.360.10">
    <property type="entry name" value="Dihydrodipicolinate Reductase, domain 2"/>
    <property type="match status" value="1"/>
</dbReference>
<evidence type="ECO:0000259" key="1">
    <source>
        <dbReference type="Pfam" id="PF01408"/>
    </source>
</evidence>
<dbReference type="InterPro" id="IPR051450">
    <property type="entry name" value="Gfo/Idh/MocA_Oxidoreductases"/>
</dbReference>
<dbReference type="SUPFAM" id="SSF55347">
    <property type="entry name" value="Glyceraldehyde-3-phosphate dehydrogenase-like, C-terminal domain"/>
    <property type="match status" value="1"/>
</dbReference>
<gene>
    <name evidence="3" type="ORF">F9U64_15740</name>
</gene>
<dbReference type="Pfam" id="PF22725">
    <property type="entry name" value="GFO_IDH_MocA_C3"/>
    <property type="match status" value="1"/>
</dbReference>
<reference evidence="3 4" key="1">
    <citation type="submission" date="2019-10" db="EMBL/GenBank/DDBJ databases">
        <title>Gracilibacillus sp. nov. isolated from rice seeds.</title>
        <authorList>
            <person name="He S."/>
        </authorList>
    </citation>
    <scope>NUCLEOTIDE SEQUENCE [LARGE SCALE GENOMIC DNA]</scope>
    <source>
        <strain evidence="3 4">TD8</strain>
    </source>
</reference>
<protein>
    <submittedName>
        <fullName evidence="3">Gfo/Idh/MocA family oxidoreductase</fullName>
    </submittedName>
</protein>
<evidence type="ECO:0000259" key="2">
    <source>
        <dbReference type="Pfam" id="PF22725"/>
    </source>
</evidence>
<dbReference type="SUPFAM" id="SSF51735">
    <property type="entry name" value="NAD(P)-binding Rossmann-fold domains"/>
    <property type="match status" value="1"/>
</dbReference>
<dbReference type="RefSeq" id="WP_153405722.1">
    <property type="nucleotide sequence ID" value="NZ_ML762437.1"/>
</dbReference>
<dbReference type="PANTHER" id="PTHR43377:SF1">
    <property type="entry name" value="BILIVERDIN REDUCTASE A"/>
    <property type="match status" value="1"/>
</dbReference>
<keyword evidence="4" id="KW-1185">Reference proteome</keyword>
<feature type="domain" description="Gfo/Idh/MocA-like oxidoreductase N-terminal" evidence="1">
    <location>
        <begin position="5"/>
        <end position="122"/>
    </location>
</feature>
<name>A0A7C8GRR4_9BACI</name>
<dbReference type="GO" id="GO:0000166">
    <property type="term" value="F:nucleotide binding"/>
    <property type="evidence" value="ECO:0007669"/>
    <property type="project" value="InterPro"/>
</dbReference>
<evidence type="ECO:0000313" key="4">
    <source>
        <dbReference type="Proteomes" id="UP000480246"/>
    </source>
</evidence>
<dbReference type="OrthoDB" id="9800252at2"/>
<dbReference type="InterPro" id="IPR055170">
    <property type="entry name" value="GFO_IDH_MocA-like_dom"/>
</dbReference>
<dbReference type="AlphaFoldDB" id="A0A7C8GRR4"/>
<dbReference type="InterPro" id="IPR000683">
    <property type="entry name" value="Gfo/Idh/MocA-like_OxRdtase_N"/>
</dbReference>
<evidence type="ECO:0000313" key="3">
    <source>
        <dbReference type="EMBL" id="KAB8128855.1"/>
    </source>
</evidence>